<dbReference type="InterPro" id="IPR016090">
    <property type="entry name" value="PLA2-like_dom"/>
</dbReference>
<feature type="chain" id="PRO_5045941602" evidence="2">
    <location>
        <begin position="18"/>
        <end position="204"/>
    </location>
</feature>
<evidence type="ECO:0000313" key="5">
    <source>
        <dbReference type="Proteomes" id="UP001158576"/>
    </source>
</evidence>
<dbReference type="Gene3D" id="1.20.90.10">
    <property type="entry name" value="Phospholipase A2 domain"/>
    <property type="match status" value="1"/>
</dbReference>
<keyword evidence="2" id="KW-0732">Signal</keyword>
<keyword evidence="5" id="KW-1185">Reference proteome</keyword>
<organism evidence="4 5">
    <name type="scientific">Oikopleura dioica</name>
    <name type="common">Tunicate</name>
    <dbReference type="NCBI Taxonomy" id="34765"/>
    <lineage>
        <taxon>Eukaryota</taxon>
        <taxon>Metazoa</taxon>
        <taxon>Chordata</taxon>
        <taxon>Tunicata</taxon>
        <taxon>Appendicularia</taxon>
        <taxon>Copelata</taxon>
        <taxon>Oikopleuridae</taxon>
        <taxon>Oikopleura</taxon>
    </lineage>
</organism>
<dbReference type="InterPro" id="IPR036444">
    <property type="entry name" value="PLipase_A2_dom_sf"/>
</dbReference>
<gene>
    <name evidence="4" type="ORF">OKIOD_LOCUS13318</name>
</gene>
<name>A0ABN7T6T5_OIKDI</name>
<sequence length="204" mass="22455">MMIKTATLMTLAAGAPAEGEFAAAENNRRYNQLISWMEFYNPTFDERDYWTYGCHCLMLGDRPMTQPGKGTPVDALDTTCKAYKDCLKCARETYGDMCIGEFVEYNFNISKQKCRDDAGTCGRALCECDAMFARNHVDAIAVYNEDYHMFYSTTGWDGESQCLSSTGGAVEPQCCGTPTGPAAIFNALTKECCANGTIKPLGQC</sequence>
<evidence type="ECO:0000313" key="4">
    <source>
        <dbReference type="EMBL" id="CAG5110118.1"/>
    </source>
</evidence>
<reference evidence="4 5" key="1">
    <citation type="submission" date="2021-04" db="EMBL/GenBank/DDBJ databases">
        <authorList>
            <person name="Bliznina A."/>
        </authorList>
    </citation>
    <scope>NUCLEOTIDE SEQUENCE [LARGE SCALE GENOMIC DNA]</scope>
</reference>
<accession>A0ABN7T6T5</accession>
<dbReference type="Proteomes" id="UP001158576">
    <property type="component" value="Chromosome 2"/>
</dbReference>
<evidence type="ECO:0000256" key="1">
    <source>
        <dbReference type="RuleBase" id="RU003654"/>
    </source>
</evidence>
<protein>
    <submittedName>
        <fullName evidence="4">Oidioi.mRNA.OKI2018_I69.chr2.g4553.t1.cds</fullName>
    </submittedName>
</protein>
<proteinExistence type="inferred from homology"/>
<comment type="similarity">
    <text evidence="1">Belongs to the phospholipase A2 family.</text>
</comment>
<feature type="signal peptide" evidence="2">
    <location>
        <begin position="1"/>
        <end position="17"/>
    </location>
</feature>
<feature type="domain" description="Phospholipase A2-like central" evidence="3">
    <location>
        <begin position="29"/>
        <end position="157"/>
    </location>
</feature>
<dbReference type="Pfam" id="PF00068">
    <property type="entry name" value="Phospholip_A2_1"/>
    <property type="match status" value="1"/>
</dbReference>
<evidence type="ECO:0000256" key="2">
    <source>
        <dbReference type="SAM" id="SignalP"/>
    </source>
</evidence>
<evidence type="ECO:0000259" key="3">
    <source>
        <dbReference type="SMART" id="SM00085"/>
    </source>
</evidence>
<dbReference type="EMBL" id="OU015567">
    <property type="protein sequence ID" value="CAG5110118.1"/>
    <property type="molecule type" value="Genomic_DNA"/>
</dbReference>
<dbReference type="SUPFAM" id="SSF48619">
    <property type="entry name" value="Phospholipase A2, PLA2"/>
    <property type="match status" value="1"/>
</dbReference>
<dbReference type="SMART" id="SM00085">
    <property type="entry name" value="PA2c"/>
    <property type="match status" value="1"/>
</dbReference>